<proteinExistence type="predicted"/>
<comment type="caution">
    <text evidence="1">The sequence shown here is derived from an EMBL/GenBank/DDBJ whole genome shotgun (WGS) entry which is preliminary data.</text>
</comment>
<sequence>MDSSTSRRPSETIRIGFDSSNPIFSAVADAAMRISRTTDGRIALADMAYFCFCQPKAYASSSVVFSSRAMRVDLKTEERDYRWKT</sequence>
<dbReference type="AlphaFoldDB" id="A0A8S9PXJ9"/>
<evidence type="ECO:0000313" key="2">
    <source>
        <dbReference type="Proteomes" id="UP000712600"/>
    </source>
</evidence>
<gene>
    <name evidence="1" type="ORF">F2Q69_00019249</name>
</gene>
<protein>
    <submittedName>
        <fullName evidence="1">Uncharacterized protein</fullName>
    </submittedName>
</protein>
<dbReference type="EMBL" id="QGKX02001290">
    <property type="protein sequence ID" value="KAF3535109.1"/>
    <property type="molecule type" value="Genomic_DNA"/>
</dbReference>
<name>A0A8S9PXJ9_BRACR</name>
<organism evidence="1 2">
    <name type="scientific">Brassica cretica</name>
    <name type="common">Mustard</name>
    <dbReference type="NCBI Taxonomy" id="69181"/>
    <lineage>
        <taxon>Eukaryota</taxon>
        <taxon>Viridiplantae</taxon>
        <taxon>Streptophyta</taxon>
        <taxon>Embryophyta</taxon>
        <taxon>Tracheophyta</taxon>
        <taxon>Spermatophyta</taxon>
        <taxon>Magnoliopsida</taxon>
        <taxon>eudicotyledons</taxon>
        <taxon>Gunneridae</taxon>
        <taxon>Pentapetalae</taxon>
        <taxon>rosids</taxon>
        <taxon>malvids</taxon>
        <taxon>Brassicales</taxon>
        <taxon>Brassicaceae</taxon>
        <taxon>Brassiceae</taxon>
        <taxon>Brassica</taxon>
    </lineage>
</organism>
<dbReference type="Proteomes" id="UP000712600">
    <property type="component" value="Unassembled WGS sequence"/>
</dbReference>
<evidence type="ECO:0000313" key="1">
    <source>
        <dbReference type="EMBL" id="KAF3535109.1"/>
    </source>
</evidence>
<accession>A0A8S9PXJ9</accession>
<reference evidence="1" key="1">
    <citation type="submission" date="2019-12" db="EMBL/GenBank/DDBJ databases">
        <title>Genome sequencing and annotation of Brassica cretica.</title>
        <authorList>
            <person name="Studholme D.J."/>
            <person name="Sarris P."/>
        </authorList>
    </citation>
    <scope>NUCLEOTIDE SEQUENCE</scope>
    <source>
        <strain evidence="1">PFS-109/04</strain>
        <tissue evidence="1">Leaf</tissue>
    </source>
</reference>